<dbReference type="InterPro" id="IPR049453">
    <property type="entry name" value="Memb_transporter_dom"/>
</dbReference>
<feature type="transmembrane region" description="Helical" evidence="5">
    <location>
        <begin position="138"/>
        <end position="156"/>
    </location>
</feature>
<keyword evidence="2 5" id="KW-0812">Transmembrane</keyword>
<evidence type="ECO:0000256" key="2">
    <source>
        <dbReference type="ARBA" id="ARBA00022692"/>
    </source>
</evidence>
<proteinExistence type="predicted"/>
<protein>
    <submittedName>
        <fullName evidence="7">FUSC family protein</fullName>
    </submittedName>
</protein>
<dbReference type="RefSeq" id="WP_182621238.1">
    <property type="nucleotide sequence ID" value="NZ_JACIUV010000001.1"/>
</dbReference>
<feature type="transmembrane region" description="Helical" evidence="5">
    <location>
        <begin position="162"/>
        <end position="183"/>
    </location>
</feature>
<feature type="transmembrane region" description="Helical" evidence="5">
    <location>
        <begin position="440"/>
        <end position="461"/>
    </location>
</feature>
<feature type="transmembrane region" description="Helical" evidence="5">
    <location>
        <begin position="416"/>
        <end position="434"/>
    </location>
</feature>
<sequence>MPSSSFLDPASSATPAAWRQFGHNLLRLGPLPPGRWLFSLRAGFCVAAPVVVGLAAGDLHAGMMAAIGGLTGLYGSGRPYASRALELALVALAFGLAVALGDWVGQAWPLAVVPVVAVIAMLATWLCNALRVGPPGAYLFMLACAAGSAMPVADFSPLQVGLLVTGGGALAWLAHMLGALWAFRGPERAAVQAAGAAVQAWLEQHDTAAGHAARQRAALALHEAWQALVNFQPRRTSPGGPLAQLRGLNRQWHQLFADVLAGRLEVAQARQQAQQLQANLVAPEPLVPARPAESLPLGRPGTLATLAEALRPGSQSRLVIARVGVAAVLAGAIAAFFGLERAYWAVAAAVLMLHTGMDWARTVQRSVERLLGTWGGLLLTGVLLWWQPQGLWLAAVIFVLQFSVEMLVLRNYLLAALLITATGMLLAAGGHVPADPAGYLLARGVDTLLGCVVALVVFRLMPARQAARQIDHELAQMLQALIGLNSHLAWAELTSTRARQLRAQVSHRRFALAQAWEQAQAGDAAARAHADLRWATVAAVQELTYRMLAMGWVLEQQAPDAARAMAGTLYGNRGVTRVQAALRQLQAGLEHPTGQHLPAGLPAFIAPALQRVWHSLPAPAARPPAATRSG</sequence>
<dbReference type="Pfam" id="PF13515">
    <property type="entry name" value="FUSC_2"/>
    <property type="match status" value="1"/>
</dbReference>
<evidence type="ECO:0000313" key="7">
    <source>
        <dbReference type="EMBL" id="MBB1115850.1"/>
    </source>
</evidence>
<feature type="domain" description="Integral membrane bound transporter" evidence="6">
    <location>
        <begin position="329"/>
        <end position="457"/>
    </location>
</feature>
<name>A0A7W3YTW6_9GAMM</name>
<accession>A0A7W3YTW6</accession>
<feature type="transmembrane region" description="Helical" evidence="5">
    <location>
        <begin position="80"/>
        <end position="101"/>
    </location>
</feature>
<feature type="transmembrane region" description="Helical" evidence="5">
    <location>
        <begin position="319"/>
        <end position="337"/>
    </location>
</feature>
<feature type="transmembrane region" description="Helical" evidence="5">
    <location>
        <begin position="107"/>
        <end position="126"/>
    </location>
</feature>
<dbReference type="AlphaFoldDB" id="A0A7W3YTW6"/>
<gene>
    <name evidence="7" type="ORF">H4O09_02060</name>
</gene>
<dbReference type="EMBL" id="JACIUV010000001">
    <property type="protein sequence ID" value="MBB1115850.1"/>
    <property type="molecule type" value="Genomic_DNA"/>
</dbReference>
<reference evidence="7 8" key="1">
    <citation type="submission" date="2020-08" db="EMBL/GenBank/DDBJ databases">
        <title>Stenotrophomonas sp. W1S232.</title>
        <authorList>
            <person name="Deng Y."/>
        </authorList>
    </citation>
    <scope>NUCLEOTIDE SEQUENCE [LARGE SCALE GENOMIC DNA]</scope>
    <source>
        <strain evidence="7 8">W1S232</strain>
    </source>
</reference>
<organism evidence="7 8">
    <name type="scientific">Stenotrophomonas koreensis</name>
    <dbReference type="NCBI Taxonomy" id="266128"/>
    <lineage>
        <taxon>Bacteria</taxon>
        <taxon>Pseudomonadati</taxon>
        <taxon>Pseudomonadota</taxon>
        <taxon>Gammaproteobacteria</taxon>
        <taxon>Lysobacterales</taxon>
        <taxon>Lysobacteraceae</taxon>
        <taxon>Stenotrophomonas</taxon>
    </lineage>
</organism>
<comment type="subcellular location">
    <subcellularLocation>
        <location evidence="1">Membrane</location>
        <topology evidence="1">Multi-pass membrane protein</topology>
    </subcellularLocation>
</comment>
<evidence type="ECO:0000313" key="8">
    <source>
        <dbReference type="Proteomes" id="UP000550609"/>
    </source>
</evidence>
<evidence type="ECO:0000256" key="3">
    <source>
        <dbReference type="ARBA" id="ARBA00022989"/>
    </source>
</evidence>
<evidence type="ECO:0000256" key="4">
    <source>
        <dbReference type="ARBA" id="ARBA00023136"/>
    </source>
</evidence>
<feature type="transmembrane region" description="Helical" evidence="5">
    <location>
        <begin position="36"/>
        <end position="59"/>
    </location>
</feature>
<evidence type="ECO:0000256" key="5">
    <source>
        <dbReference type="SAM" id="Phobius"/>
    </source>
</evidence>
<evidence type="ECO:0000256" key="1">
    <source>
        <dbReference type="ARBA" id="ARBA00004141"/>
    </source>
</evidence>
<dbReference type="GO" id="GO:0016020">
    <property type="term" value="C:membrane"/>
    <property type="evidence" value="ECO:0007669"/>
    <property type="project" value="UniProtKB-SubCell"/>
</dbReference>
<keyword evidence="3 5" id="KW-1133">Transmembrane helix</keyword>
<keyword evidence="4 5" id="KW-0472">Membrane</keyword>
<comment type="caution">
    <text evidence="7">The sequence shown here is derived from an EMBL/GenBank/DDBJ whole genome shotgun (WGS) entry which is preliminary data.</text>
</comment>
<evidence type="ECO:0000259" key="6">
    <source>
        <dbReference type="Pfam" id="PF13515"/>
    </source>
</evidence>
<dbReference type="Proteomes" id="UP000550609">
    <property type="component" value="Unassembled WGS sequence"/>
</dbReference>